<name>A0A371D0L9_9APHY</name>
<dbReference type="AlphaFoldDB" id="A0A371D0L9"/>
<protein>
    <recommendedName>
        <fullName evidence="3">HNH nuclease domain-containing protein</fullName>
    </recommendedName>
</protein>
<evidence type="ECO:0000313" key="1">
    <source>
        <dbReference type="EMBL" id="RDX46062.1"/>
    </source>
</evidence>
<organism evidence="1 2">
    <name type="scientific">Lentinus brumalis</name>
    <dbReference type="NCBI Taxonomy" id="2498619"/>
    <lineage>
        <taxon>Eukaryota</taxon>
        <taxon>Fungi</taxon>
        <taxon>Dikarya</taxon>
        <taxon>Basidiomycota</taxon>
        <taxon>Agaricomycotina</taxon>
        <taxon>Agaricomycetes</taxon>
        <taxon>Polyporales</taxon>
        <taxon>Polyporaceae</taxon>
        <taxon>Lentinus</taxon>
    </lineage>
</organism>
<accession>A0A371D0L9</accession>
<gene>
    <name evidence="1" type="ORF">OH76DRAFT_1420439</name>
</gene>
<proteinExistence type="predicted"/>
<dbReference type="Proteomes" id="UP000256964">
    <property type="component" value="Unassembled WGS sequence"/>
</dbReference>
<sequence length="416" mass="46568">MSQDPKIEWTLKDCPFHHYTQLVKATEAIRNDATFTDATLHRRAQRHLEVLDKFPDYGPSTTSSWGSQILLACRGRGHTVTAKGFIGALYHTADFFGMRGGYRYVSATICACADILRGPNVDPDQERLARELTSLAFDIWFVQFWLPFNHPAGMDIVLSERTTHQVMVRDGCSCVATGVLGDTTEDGRSLSKGSVLTIVPILHQSSAGWEEEDSLVSPLYASLMYNALLSASVTFQNDDMALANEKFTNLRVAHFLQAYCQMDLRFGLPVDDPRNCLLLSWRAASTFRECRWTLHPTEIPNSYRIKVYGAPSEVFRTTSIKEYVTFSDEKSDPECPIVPPHPDVLRAHAMFTSVLHLSGMVDTIDPTRLEDNSRVVLQTPGHPGDDSSIREEVRGAPSMPGIWSRLGHAITSRMRN</sequence>
<evidence type="ECO:0008006" key="3">
    <source>
        <dbReference type="Google" id="ProtNLM"/>
    </source>
</evidence>
<dbReference type="EMBL" id="KZ857431">
    <property type="protein sequence ID" value="RDX46062.1"/>
    <property type="molecule type" value="Genomic_DNA"/>
</dbReference>
<evidence type="ECO:0000313" key="2">
    <source>
        <dbReference type="Proteomes" id="UP000256964"/>
    </source>
</evidence>
<dbReference type="OrthoDB" id="2104739at2759"/>
<reference evidence="1 2" key="1">
    <citation type="journal article" date="2018" name="Biotechnol. Biofuels">
        <title>Integrative visual omics of the white-rot fungus Polyporus brumalis exposes the biotechnological potential of its oxidative enzymes for delignifying raw plant biomass.</title>
        <authorList>
            <person name="Miyauchi S."/>
            <person name="Rancon A."/>
            <person name="Drula E."/>
            <person name="Hage H."/>
            <person name="Chaduli D."/>
            <person name="Favel A."/>
            <person name="Grisel S."/>
            <person name="Henrissat B."/>
            <person name="Herpoel-Gimbert I."/>
            <person name="Ruiz-Duenas F.J."/>
            <person name="Chevret D."/>
            <person name="Hainaut M."/>
            <person name="Lin J."/>
            <person name="Wang M."/>
            <person name="Pangilinan J."/>
            <person name="Lipzen A."/>
            <person name="Lesage-Meessen L."/>
            <person name="Navarro D."/>
            <person name="Riley R."/>
            <person name="Grigoriev I.V."/>
            <person name="Zhou S."/>
            <person name="Raouche S."/>
            <person name="Rosso M.N."/>
        </authorList>
    </citation>
    <scope>NUCLEOTIDE SEQUENCE [LARGE SCALE GENOMIC DNA]</scope>
    <source>
        <strain evidence="1 2">BRFM 1820</strain>
    </source>
</reference>
<dbReference type="STRING" id="139420.A0A371D0L9"/>
<keyword evidence="2" id="KW-1185">Reference proteome</keyword>